<evidence type="ECO:0000256" key="2">
    <source>
        <dbReference type="SAM" id="Phobius"/>
    </source>
</evidence>
<keyword evidence="2" id="KW-0812">Transmembrane</keyword>
<reference evidence="4" key="2">
    <citation type="submission" date="2021-04" db="EMBL/GenBank/DDBJ databases">
        <authorList>
            <person name="Gilroy R."/>
        </authorList>
    </citation>
    <scope>NUCLEOTIDE SEQUENCE</scope>
    <source>
        <strain evidence="4">CHK186-1790</strain>
    </source>
</reference>
<feature type="coiled-coil region" evidence="1">
    <location>
        <begin position="191"/>
        <end position="271"/>
    </location>
</feature>
<dbReference type="PANTHER" id="PTHR41259:SF1">
    <property type="entry name" value="DOUBLE-STRAND BREAK REPAIR RAD50 ATPASE, PUTATIVE-RELATED"/>
    <property type="match status" value="1"/>
</dbReference>
<proteinExistence type="predicted"/>
<dbReference type="Proteomes" id="UP000823882">
    <property type="component" value="Unassembled WGS sequence"/>
</dbReference>
<feature type="transmembrane region" description="Helical" evidence="2">
    <location>
        <begin position="354"/>
        <end position="374"/>
    </location>
</feature>
<accession>A0A9D2T0P6</accession>
<dbReference type="InterPro" id="IPR027417">
    <property type="entry name" value="P-loop_NTPase"/>
</dbReference>
<dbReference type="EMBL" id="DWWJ01000089">
    <property type="protein sequence ID" value="HJC40845.1"/>
    <property type="molecule type" value="Genomic_DNA"/>
</dbReference>
<name>A0A9D2T0P6_9FIRM</name>
<feature type="coiled-coil region" evidence="1">
    <location>
        <begin position="591"/>
        <end position="618"/>
    </location>
</feature>
<evidence type="ECO:0000259" key="3">
    <source>
        <dbReference type="Pfam" id="PF13514"/>
    </source>
</evidence>
<organism evidence="4 5">
    <name type="scientific">Candidatus Intestinimonas pullistercoris</name>
    <dbReference type="NCBI Taxonomy" id="2838623"/>
    <lineage>
        <taxon>Bacteria</taxon>
        <taxon>Bacillati</taxon>
        <taxon>Bacillota</taxon>
        <taxon>Clostridia</taxon>
        <taxon>Eubacteriales</taxon>
        <taxon>Intestinimonas</taxon>
    </lineage>
</organism>
<dbReference type="Gene3D" id="3.40.50.300">
    <property type="entry name" value="P-loop containing nucleotide triphosphate hydrolases"/>
    <property type="match status" value="2"/>
</dbReference>
<feature type="transmembrane region" description="Helical" evidence="2">
    <location>
        <begin position="380"/>
        <end position="398"/>
    </location>
</feature>
<dbReference type="AlphaFoldDB" id="A0A9D2T0P6"/>
<dbReference type="SUPFAM" id="SSF52540">
    <property type="entry name" value="P-loop containing nucleoside triphosphate hydrolases"/>
    <property type="match status" value="1"/>
</dbReference>
<dbReference type="InterPro" id="IPR038734">
    <property type="entry name" value="YhaN_AAA"/>
</dbReference>
<feature type="domain" description="YhaN AAA" evidence="3">
    <location>
        <begin position="1"/>
        <end position="55"/>
    </location>
</feature>
<comment type="caution">
    <text evidence="4">The sequence shown here is derived from an EMBL/GenBank/DDBJ whole genome shotgun (WGS) entry which is preliminary data.</text>
</comment>
<evidence type="ECO:0000313" key="4">
    <source>
        <dbReference type="EMBL" id="HJC40845.1"/>
    </source>
</evidence>
<reference evidence="4" key="1">
    <citation type="journal article" date="2021" name="PeerJ">
        <title>Extensive microbial diversity within the chicken gut microbiome revealed by metagenomics and culture.</title>
        <authorList>
            <person name="Gilroy R."/>
            <person name="Ravi A."/>
            <person name="Getino M."/>
            <person name="Pursley I."/>
            <person name="Horton D.L."/>
            <person name="Alikhan N.F."/>
            <person name="Baker D."/>
            <person name="Gharbi K."/>
            <person name="Hall N."/>
            <person name="Watson M."/>
            <person name="Adriaenssens E.M."/>
            <person name="Foster-Nyarko E."/>
            <person name="Jarju S."/>
            <person name="Secka A."/>
            <person name="Antonio M."/>
            <person name="Oren A."/>
            <person name="Chaudhuri R.R."/>
            <person name="La Ragione R."/>
            <person name="Hildebrand F."/>
            <person name="Pallen M.J."/>
        </authorList>
    </citation>
    <scope>NUCLEOTIDE SEQUENCE</scope>
    <source>
        <strain evidence="4">CHK186-1790</strain>
    </source>
</reference>
<sequence>MKIKRMTATFGRLEGAVLELQDGLNILQAPNEGGKSTWCAFLRAMLYGIPTRERDTRTTLAEKNRYAPWSGSPMAGEILLTWQGRDIRIRRFAKGASPFGGFEAVDAATGEPVPGLTGENCGETLLGVGREVFQRSAFVGQSGLPVDADPELERRIAALVSSGEEDVSFSETEQTLKGWLNRRKHNKTGLIPRLEGELEEVTRQQAAALQNQRLLQESQAQAEALEARRTELEAEQAAQRARRDWVLLDQYQSAARELEEAQSQLSALEGEAGPLPGKDALREAQGELVYYNTLAASLKEAQNQQEPVRARLEAAQAGAEDPLFPGLDPEEAWSKASRDAERVRELEKPAGKGLLAAGVLLLLAAAACGAGAGLLRQPLLLLPTGLGAAAGGIFLFTARRKGAERRRERERLLARYHAEYPDDILARANAYREKWVTVEEARRAVQAVDGSIRDLTAQREALRQKLLAFVHAFAPEVTDPFGVSAALSRALSLDERLATARVKVQGAQKLLDSLPQPTAENNVAVRAQGGAPFVPPAAPEHTPQQTAAALSAVAGELQRVRDALSHARGQRSALGDPEELEGRREALTQALEERRQEHQALSLALEALEEANGQLRARFSPALNRRAGELFSALTGGKYEEVTLTRELEASAREAGDIRPRRALTLSRGTVDQLYLAVRLAVCELALPGEDPAPLVLDDALSDFDDGRMALALECLRDLSRKRQVLLFTCHSREQAWLERNEDGAS</sequence>
<protein>
    <submittedName>
        <fullName evidence="4">AAA family ATPase</fullName>
    </submittedName>
</protein>
<gene>
    <name evidence="4" type="ORF">H9701_04760</name>
</gene>
<keyword evidence="1" id="KW-0175">Coiled coil</keyword>
<evidence type="ECO:0000313" key="5">
    <source>
        <dbReference type="Proteomes" id="UP000823882"/>
    </source>
</evidence>
<keyword evidence="2" id="KW-0472">Membrane</keyword>
<feature type="coiled-coil region" evidence="1">
    <location>
        <begin position="438"/>
        <end position="465"/>
    </location>
</feature>
<dbReference type="PANTHER" id="PTHR41259">
    <property type="entry name" value="DOUBLE-STRAND BREAK REPAIR RAD50 ATPASE, PUTATIVE-RELATED"/>
    <property type="match status" value="1"/>
</dbReference>
<dbReference type="Pfam" id="PF13514">
    <property type="entry name" value="AAA_27"/>
    <property type="match status" value="1"/>
</dbReference>
<evidence type="ECO:0000256" key="1">
    <source>
        <dbReference type="SAM" id="Coils"/>
    </source>
</evidence>
<keyword evidence="2" id="KW-1133">Transmembrane helix</keyword>